<dbReference type="EMBL" id="SBIQ01000017">
    <property type="protein sequence ID" value="KAF7684346.1"/>
    <property type="molecule type" value="Genomic_DNA"/>
</dbReference>
<dbReference type="Proteomes" id="UP001516464">
    <property type="component" value="Unassembled WGS sequence"/>
</dbReference>
<sequence length="405" mass="46923">MPLFKIPFNSLLSDSTLFLNGKIYKNEYIINKLNQDELMFLNEINEYFRDICSGYTCCIVKNGNFYFFKDDLGLKSLGYNNNAVSNYEFEIEANPTFFYKFNGEKILEIEKRKSVEEEITDGGDKYSEAKSNDYIFEFENLFSNSIRKLLNMTNDKVFILFSGGIDSFLVAFFTHKILKEGVPIYLINTTFVDGIIKSIDREMGLAGWKDLKQICTGREFILIENNVLYKECDNRKEYINSLVYPKCSLMDINIGMCLNFGAKKAKELGAKYVFLGSGADELFGGYFKYKNCVNLKEELKKDVMGIWERNLGRDDRVITSEDIESLLPFLDPRLIKLSYKLPANQLVREEETVINKYLLRCVLIKNGFHRVAKIKKTAMQYGSGIFKWEVKNRKLNEIQNMLSGL</sequence>
<dbReference type="InterPro" id="IPR051857">
    <property type="entry name" value="Asn_synthetase_domain"/>
</dbReference>
<evidence type="ECO:0000313" key="5">
    <source>
        <dbReference type="EMBL" id="KAF7684346.1"/>
    </source>
</evidence>
<keyword evidence="2" id="KW-0061">Asparagine biosynthesis</keyword>
<name>A0ABQ7I1L7_9MICR</name>
<dbReference type="PANTHER" id="PTHR45937">
    <property type="entry name" value="ASPARAGINE SYNTHETASE DOMAIN-CONTAINING PROTEIN 1"/>
    <property type="match status" value="1"/>
</dbReference>
<reference evidence="5 6" key="1">
    <citation type="submission" date="2019-01" db="EMBL/GenBank/DDBJ databases">
        <title>Genomes sequencing and comparative genomics of infectious freshwater microsporidia, Cucumispora dikerogammari and Thelohania contejeani.</title>
        <authorList>
            <person name="Cormier A."/>
            <person name="Giraud I."/>
            <person name="Wattier R."/>
            <person name="Teixeira M."/>
            <person name="Grandjean F."/>
            <person name="Rigaud T."/>
            <person name="Cordaux R."/>
        </authorList>
    </citation>
    <scope>NUCLEOTIDE SEQUENCE [LARGE SCALE GENOMIC DNA]</scope>
    <source>
        <strain evidence="5">T1</strain>
        <tissue evidence="5">Spores</tissue>
    </source>
</reference>
<proteinExistence type="predicted"/>
<gene>
    <name evidence="5" type="ORF">TCON_0452</name>
</gene>
<dbReference type="InterPro" id="IPR014729">
    <property type="entry name" value="Rossmann-like_a/b/a_fold"/>
</dbReference>
<keyword evidence="3" id="KW-0315">Glutamine amidotransferase</keyword>
<dbReference type="Gene3D" id="3.40.50.620">
    <property type="entry name" value="HUPs"/>
    <property type="match status" value="1"/>
</dbReference>
<keyword evidence="1" id="KW-0028">Amino-acid biosynthesis</keyword>
<comment type="caution">
    <text evidence="5">The sequence shown here is derived from an EMBL/GenBank/DDBJ whole genome shotgun (WGS) entry which is preliminary data.</text>
</comment>
<evidence type="ECO:0000256" key="2">
    <source>
        <dbReference type="ARBA" id="ARBA00022888"/>
    </source>
</evidence>
<accession>A0ABQ7I1L7</accession>
<dbReference type="Pfam" id="PF00733">
    <property type="entry name" value="Asn_synthase"/>
    <property type="match status" value="1"/>
</dbReference>
<evidence type="ECO:0000313" key="6">
    <source>
        <dbReference type="Proteomes" id="UP001516464"/>
    </source>
</evidence>
<dbReference type="SUPFAM" id="SSF52402">
    <property type="entry name" value="Adenine nucleotide alpha hydrolases-like"/>
    <property type="match status" value="1"/>
</dbReference>
<protein>
    <submittedName>
        <fullName evidence="5">Asparagine synthetase domain-containing protein C4F6.11c</fullName>
    </submittedName>
</protein>
<evidence type="ECO:0000259" key="4">
    <source>
        <dbReference type="Pfam" id="PF00733"/>
    </source>
</evidence>
<feature type="domain" description="Asparagine synthetase" evidence="4">
    <location>
        <begin position="138"/>
        <end position="294"/>
    </location>
</feature>
<dbReference type="InterPro" id="IPR001962">
    <property type="entry name" value="Asn_synthase"/>
</dbReference>
<evidence type="ECO:0000256" key="3">
    <source>
        <dbReference type="ARBA" id="ARBA00022962"/>
    </source>
</evidence>
<keyword evidence="6" id="KW-1185">Reference proteome</keyword>
<dbReference type="CDD" id="cd01991">
    <property type="entry name" value="Asn_synthase_B_C"/>
    <property type="match status" value="1"/>
</dbReference>
<organism evidence="5 6">
    <name type="scientific">Astathelohania contejeani</name>
    <dbReference type="NCBI Taxonomy" id="164912"/>
    <lineage>
        <taxon>Eukaryota</taxon>
        <taxon>Fungi</taxon>
        <taxon>Fungi incertae sedis</taxon>
        <taxon>Microsporidia</taxon>
        <taxon>Astathelohaniidae</taxon>
        <taxon>Astathelohania</taxon>
    </lineage>
</organism>
<dbReference type="PANTHER" id="PTHR45937:SF1">
    <property type="entry name" value="ASPARAGINE SYNTHETASE DOMAIN-CONTAINING PROTEIN 1"/>
    <property type="match status" value="1"/>
</dbReference>
<evidence type="ECO:0000256" key="1">
    <source>
        <dbReference type="ARBA" id="ARBA00022605"/>
    </source>
</evidence>